<organism evidence="1 2">
    <name type="scientific">Linum trigynum</name>
    <dbReference type="NCBI Taxonomy" id="586398"/>
    <lineage>
        <taxon>Eukaryota</taxon>
        <taxon>Viridiplantae</taxon>
        <taxon>Streptophyta</taxon>
        <taxon>Embryophyta</taxon>
        <taxon>Tracheophyta</taxon>
        <taxon>Spermatophyta</taxon>
        <taxon>Magnoliopsida</taxon>
        <taxon>eudicotyledons</taxon>
        <taxon>Gunneridae</taxon>
        <taxon>Pentapetalae</taxon>
        <taxon>rosids</taxon>
        <taxon>fabids</taxon>
        <taxon>Malpighiales</taxon>
        <taxon>Linaceae</taxon>
        <taxon>Linum</taxon>
    </lineage>
</organism>
<dbReference type="PANTHER" id="PTHR13318:SF95">
    <property type="entry name" value="F-BOX PROTEIN YLR352W"/>
    <property type="match status" value="1"/>
</dbReference>
<dbReference type="Gene3D" id="1.20.1280.50">
    <property type="match status" value="1"/>
</dbReference>
<dbReference type="CDD" id="cd22159">
    <property type="entry name" value="F-box_AtTIR1-like"/>
    <property type="match status" value="1"/>
</dbReference>
<dbReference type="SMART" id="SM00367">
    <property type="entry name" value="LRR_CC"/>
    <property type="match status" value="8"/>
</dbReference>
<sequence length="377" mass="41311">MIIHLPDDCLSIIFQKLDSSTDRESFGLTCHPWLKIQNTNRKSLQFSSSFTIVQLYSSSRATLLESSYHVHRLLTRFQHLEHVSLTGCTDLLDSGLNLLQLHDSRLLSLILDCCFGITDLGLSLIATSCPSLTDISFYRCNITDDGLQALANGCLGLKRINLSYCANISDHGLRALCKNCCEILAVKISWCKGVSGKGFKGCSSTLCYIDAENCNLEPEGISCIVSGGGIEYLNLHGLNIHGGALAEIGSGFASKLKIPNLRLCRTLGDESIMAIARGCPLLKELNLALCNEVRLAGWEAIGANCNELETLHANRCRNLCDLGLQGLRQGCKKLKVLYISRGSRLTSTALEVFTMVRDGVKVKHKEVICIGPDWTLR</sequence>
<evidence type="ECO:0000313" key="1">
    <source>
        <dbReference type="EMBL" id="CAL1407941.1"/>
    </source>
</evidence>
<protein>
    <recommendedName>
        <fullName evidence="3">F-box/LRR-repeat protein 12</fullName>
    </recommendedName>
</protein>
<dbReference type="GO" id="GO:0019005">
    <property type="term" value="C:SCF ubiquitin ligase complex"/>
    <property type="evidence" value="ECO:0007669"/>
    <property type="project" value="TreeGrafter"/>
</dbReference>
<keyword evidence="2" id="KW-1185">Reference proteome</keyword>
<dbReference type="Gene3D" id="3.80.10.10">
    <property type="entry name" value="Ribonuclease Inhibitor"/>
    <property type="match status" value="1"/>
</dbReference>
<proteinExistence type="predicted"/>
<dbReference type="EMBL" id="OZ034821">
    <property type="protein sequence ID" value="CAL1407941.1"/>
    <property type="molecule type" value="Genomic_DNA"/>
</dbReference>
<dbReference type="SUPFAM" id="SSF52047">
    <property type="entry name" value="RNI-like"/>
    <property type="match status" value="1"/>
</dbReference>
<dbReference type="Proteomes" id="UP001497516">
    <property type="component" value="Chromosome 8"/>
</dbReference>
<reference evidence="1 2" key="1">
    <citation type="submission" date="2024-04" db="EMBL/GenBank/DDBJ databases">
        <authorList>
            <person name="Fracassetti M."/>
        </authorList>
    </citation>
    <scope>NUCLEOTIDE SEQUENCE [LARGE SCALE GENOMIC DNA]</scope>
</reference>
<dbReference type="PANTHER" id="PTHR13318">
    <property type="entry name" value="PARTNER OF PAIRED, ISOFORM B-RELATED"/>
    <property type="match status" value="1"/>
</dbReference>
<dbReference type="Pfam" id="PF13516">
    <property type="entry name" value="LRR_6"/>
    <property type="match status" value="2"/>
</dbReference>
<dbReference type="InterPro" id="IPR032675">
    <property type="entry name" value="LRR_dom_sf"/>
</dbReference>
<dbReference type="AlphaFoldDB" id="A0AAV2GBU2"/>
<dbReference type="GO" id="GO:0031146">
    <property type="term" value="P:SCF-dependent proteasomal ubiquitin-dependent protein catabolic process"/>
    <property type="evidence" value="ECO:0007669"/>
    <property type="project" value="TreeGrafter"/>
</dbReference>
<dbReference type="InterPro" id="IPR001611">
    <property type="entry name" value="Leu-rich_rpt"/>
</dbReference>
<dbReference type="InterPro" id="IPR006553">
    <property type="entry name" value="Leu-rich_rpt_Cys-con_subtyp"/>
</dbReference>
<evidence type="ECO:0008006" key="3">
    <source>
        <dbReference type="Google" id="ProtNLM"/>
    </source>
</evidence>
<evidence type="ECO:0000313" key="2">
    <source>
        <dbReference type="Proteomes" id="UP001497516"/>
    </source>
</evidence>
<gene>
    <name evidence="1" type="ORF">LTRI10_LOCUS47574</name>
</gene>
<name>A0AAV2GBU2_9ROSI</name>
<accession>A0AAV2GBU2</accession>